<evidence type="ECO:0000313" key="2">
    <source>
        <dbReference type="EMBL" id="KAJ9142973.1"/>
    </source>
</evidence>
<sequence>MALKTVLVTGANGYIGNAVARSFVRAGWVTYGLIRSQGAATQLAVEEIVPVVGSIDDVESHETIKKSLPPTLDAIVSTTEDIMDYIPHYTKTIELLRTLGAASSANGVRPLVIFTSGCKDYGMGPHYDGAAGLAPHTEESELKPPAALAPRTTYAQKIFDHKDVFAPVLVRPINVYGRASSFYQFFFTVAEGVSAARKLLPVPVPANSVCQAMHVDDCGDAYVALASHPDRVEVEGQVFNISARRYETVDEIVKALVAEYHLPGLKYVEPNALAPGENPWPSMLIDFPQWTGSEKIRRVTGWSDHRPLFSEALHVYRIAYEGALTMKHGNIERIRMLGKFLWSSQEK</sequence>
<feature type="domain" description="NAD-dependent epimerase/dehydratase" evidence="1">
    <location>
        <begin position="6"/>
        <end position="241"/>
    </location>
</feature>
<dbReference type="SUPFAM" id="SSF51735">
    <property type="entry name" value="NAD(P)-binding Rossmann-fold domains"/>
    <property type="match status" value="1"/>
</dbReference>
<dbReference type="GO" id="GO:0005737">
    <property type="term" value="C:cytoplasm"/>
    <property type="evidence" value="ECO:0007669"/>
    <property type="project" value="TreeGrafter"/>
</dbReference>
<comment type="caution">
    <text evidence="2">The sequence shown here is derived from an EMBL/GenBank/DDBJ whole genome shotgun (WGS) entry which is preliminary data.</text>
</comment>
<dbReference type="Pfam" id="PF01370">
    <property type="entry name" value="Epimerase"/>
    <property type="match status" value="1"/>
</dbReference>
<accession>A0AA38RBS5</accession>
<reference evidence="2" key="1">
    <citation type="submission" date="2022-07" db="EMBL/GenBank/DDBJ databases">
        <title>Fungi with potential for degradation of polypropylene.</title>
        <authorList>
            <person name="Gostincar C."/>
        </authorList>
    </citation>
    <scope>NUCLEOTIDE SEQUENCE</scope>
    <source>
        <strain evidence="2">EXF-13308</strain>
    </source>
</reference>
<dbReference type="GO" id="GO:0004029">
    <property type="term" value="F:aldehyde dehydrogenase (NAD+) activity"/>
    <property type="evidence" value="ECO:0007669"/>
    <property type="project" value="TreeGrafter"/>
</dbReference>
<dbReference type="Proteomes" id="UP001174694">
    <property type="component" value="Unassembled WGS sequence"/>
</dbReference>
<evidence type="ECO:0000259" key="1">
    <source>
        <dbReference type="Pfam" id="PF01370"/>
    </source>
</evidence>
<dbReference type="PANTHER" id="PTHR48079:SF3">
    <property type="entry name" value="NAD-DEPENDENT EPIMERASE_DEHYDRATASE DOMAIN-CONTAINING PROTEIN"/>
    <property type="match status" value="1"/>
</dbReference>
<protein>
    <submittedName>
        <fullName evidence="2">NAD dependent epimerase/dehydratase</fullName>
    </submittedName>
</protein>
<dbReference type="InterPro" id="IPR036291">
    <property type="entry name" value="NAD(P)-bd_dom_sf"/>
</dbReference>
<dbReference type="InterPro" id="IPR001509">
    <property type="entry name" value="Epimerase_deHydtase"/>
</dbReference>
<dbReference type="PANTHER" id="PTHR48079">
    <property type="entry name" value="PROTEIN YEEZ"/>
    <property type="match status" value="1"/>
</dbReference>
<keyword evidence="3" id="KW-1185">Reference proteome</keyword>
<dbReference type="Gene3D" id="3.40.50.720">
    <property type="entry name" value="NAD(P)-binding Rossmann-like Domain"/>
    <property type="match status" value="1"/>
</dbReference>
<dbReference type="AlphaFoldDB" id="A0AA38RBS5"/>
<gene>
    <name evidence="2" type="ORF">NKR23_g6879</name>
</gene>
<dbReference type="EMBL" id="JANBVO010000020">
    <property type="protein sequence ID" value="KAJ9142973.1"/>
    <property type="molecule type" value="Genomic_DNA"/>
</dbReference>
<evidence type="ECO:0000313" key="3">
    <source>
        <dbReference type="Proteomes" id="UP001174694"/>
    </source>
</evidence>
<organism evidence="2 3">
    <name type="scientific">Pleurostoma richardsiae</name>
    <dbReference type="NCBI Taxonomy" id="41990"/>
    <lineage>
        <taxon>Eukaryota</taxon>
        <taxon>Fungi</taxon>
        <taxon>Dikarya</taxon>
        <taxon>Ascomycota</taxon>
        <taxon>Pezizomycotina</taxon>
        <taxon>Sordariomycetes</taxon>
        <taxon>Sordariomycetidae</taxon>
        <taxon>Calosphaeriales</taxon>
        <taxon>Pleurostomataceae</taxon>
        <taxon>Pleurostoma</taxon>
    </lineage>
</organism>
<name>A0AA38RBS5_9PEZI</name>
<dbReference type="InterPro" id="IPR051783">
    <property type="entry name" value="NAD(P)-dependent_oxidoreduct"/>
</dbReference>
<proteinExistence type="predicted"/>